<accession>A0ABD6AQC4</accession>
<feature type="compositionally biased region" description="Basic and acidic residues" evidence="1">
    <location>
        <begin position="129"/>
        <end position="146"/>
    </location>
</feature>
<feature type="transmembrane region" description="Helical" evidence="2">
    <location>
        <begin position="40"/>
        <end position="57"/>
    </location>
</feature>
<dbReference type="EMBL" id="JBHUDC010000001">
    <property type="protein sequence ID" value="MFD1511847.1"/>
    <property type="molecule type" value="Genomic_DNA"/>
</dbReference>
<protein>
    <recommendedName>
        <fullName evidence="3">DUF8108 domain-containing protein</fullName>
    </recommendedName>
</protein>
<feature type="region of interest" description="Disordered" evidence="1">
    <location>
        <begin position="128"/>
        <end position="155"/>
    </location>
</feature>
<reference evidence="4 5" key="1">
    <citation type="journal article" date="2019" name="Int. J. Syst. Evol. Microbiol.">
        <title>The Global Catalogue of Microorganisms (GCM) 10K type strain sequencing project: providing services to taxonomists for standard genome sequencing and annotation.</title>
        <authorList>
            <consortium name="The Broad Institute Genomics Platform"/>
            <consortium name="The Broad Institute Genome Sequencing Center for Infectious Disease"/>
            <person name="Wu L."/>
            <person name="Ma J."/>
        </authorList>
    </citation>
    <scope>NUCLEOTIDE SEQUENCE [LARGE SCALE GENOMIC DNA]</scope>
    <source>
        <strain evidence="4 5">CGMCC 1.12563</strain>
    </source>
</reference>
<keyword evidence="5" id="KW-1185">Reference proteome</keyword>
<evidence type="ECO:0000313" key="5">
    <source>
        <dbReference type="Proteomes" id="UP001597187"/>
    </source>
</evidence>
<keyword evidence="2" id="KW-1133">Transmembrane helix</keyword>
<feature type="domain" description="DUF8108" evidence="3">
    <location>
        <begin position="58"/>
        <end position="124"/>
    </location>
</feature>
<keyword evidence="2" id="KW-0812">Transmembrane</keyword>
<evidence type="ECO:0000313" key="4">
    <source>
        <dbReference type="EMBL" id="MFD1511847.1"/>
    </source>
</evidence>
<dbReference type="AlphaFoldDB" id="A0ABD6AQC4"/>
<organism evidence="4 5">
    <name type="scientific">Halomarina rubra</name>
    <dbReference type="NCBI Taxonomy" id="2071873"/>
    <lineage>
        <taxon>Archaea</taxon>
        <taxon>Methanobacteriati</taxon>
        <taxon>Methanobacteriota</taxon>
        <taxon>Stenosarchaea group</taxon>
        <taxon>Halobacteria</taxon>
        <taxon>Halobacteriales</taxon>
        <taxon>Natronomonadaceae</taxon>
        <taxon>Halomarina</taxon>
    </lineage>
</organism>
<dbReference type="RefSeq" id="WP_250871829.1">
    <property type="nucleotide sequence ID" value="NZ_JALXFV010000001.1"/>
</dbReference>
<dbReference type="InterPro" id="IPR058421">
    <property type="entry name" value="DUF8108_C"/>
</dbReference>
<evidence type="ECO:0000256" key="2">
    <source>
        <dbReference type="SAM" id="Phobius"/>
    </source>
</evidence>
<dbReference type="Proteomes" id="UP001597187">
    <property type="component" value="Unassembled WGS sequence"/>
</dbReference>
<evidence type="ECO:0000256" key="1">
    <source>
        <dbReference type="SAM" id="MobiDB-lite"/>
    </source>
</evidence>
<keyword evidence="2" id="KW-0472">Membrane</keyword>
<gene>
    <name evidence="4" type="ORF">ACFSBT_00965</name>
</gene>
<proteinExistence type="predicted"/>
<name>A0ABD6AQC4_9EURY</name>
<comment type="caution">
    <text evidence="4">The sequence shown here is derived from an EMBL/GenBank/DDBJ whole genome shotgun (WGS) entry which is preliminary data.</text>
</comment>
<dbReference type="Pfam" id="PF26413">
    <property type="entry name" value="DUF8108"/>
    <property type="match status" value="1"/>
</dbReference>
<sequence>MARPRSLSDAVGDLLPIAAFVLPALAYSAAHDAGIVGETAGYALATFYVVVAVLANHREYSVSTFGWTRSVDTESVEECDDRCASCDGPVATGLERTYAEQFVAFGYPLTTGDWGENTYCAACATEEFPGEHRRSHDERDVAQDAEERTDELDTA</sequence>
<evidence type="ECO:0000259" key="3">
    <source>
        <dbReference type="Pfam" id="PF26413"/>
    </source>
</evidence>